<dbReference type="Proteomes" id="UP001177140">
    <property type="component" value="Unassembled WGS sequence"/>
</dbReference>
<dbReference type="PANTHER" id="PTHR18952">
    <property type="entry name" value="CARBONIC ANHYDRASE"/>
    <property type="match status" value="1"/>
</dbReference>
<dbReference type="GO" id="GO:0004089">
    <property type="term" value="F:carbonate dehydratase activity"/>
    <property type="evidence" value="ECO:0007669"/>
    <property type="project" value="InterPro"/>
</dbReference>
<dbReference type="PROSITE" id="PS51144">
    <property type="entry name" value="ALPHA_CA_2"/>
    <property type="match status" value="1"/>
</dbReference>
<accession>A0AA41RPX9</accession>
<organism evidence="2 3">
    <name type="scientific">Papaver nudicaule</name>
    <name type="common">Iceland poppy</name>
    <dbReference type="NCBI Taxonomy" id="74823"/>
    <lineage>
        <taxon>Eukaryota</taxon>
        <taxon>Viridiplantae</taxon>
        <taxon>Streptophyta</taxon>
        <taxon>Embryophyta</taxon>
        <taxon>Tracheophyta</taxon>
        <taxon>Spermatophyta</taxon>
        <taxon>Magnoliopsida</taxon>
        <taxon>Ranunculales</taxon>
        <taxon>Papaveraceae</taxon>
        <taxon>Papaveroideae</taxon>
        <taxon>Papaver</taxon>
    </lineage>
</organism>
<evidence type="ECO:0000259" key="1">
    <source>
        <dbReference type="PROSITE" id="PS51144"/>
    </source>
</evidence>
<feature type="domain" description="Alpha-carbonic anhydrase" evidence="1">
    <location>
        <begin position="3"/>
        <end position="72"/>
    </location>
</feature>
<feature type="non-terminal residue" evidence="2">
    <location>
        <position position="72"/>
    </location>
</feature>
<dbReference type="InterPro" id="IPR023561">
    <property type="entry name" value="Carbonic_anhydrase_a-class"/>
</dbReference>
<dbReference type="EMBL" id="JAJJMA010001641">
    <property type="protein sequence ID" value="MCL7021506.1"/>
    <property type="molecule type" value="Genomic_DNA"/>
</dbReference>
<name>A0AA41RPX9_PAPNU</name>
<protein>
    <recommendedName>
        <fullName evidence="1">Alpha-carbonic anhydrase domain-containing protein</fullName>
    </recommendedName>
</protein>
<reference evidence="2" key="1">
    <citation type="submission" date="2022-03" db="EMBL/GenBank/DDBJ databases">
        <title>A functionally conserved STORR gene fusion in Papaver species that diverged 16.8 million years ago.</title>
        <authorList>
            <person name="Catania T."/>
        </authorList>
    </citation>
    <scope>NUCLEOTIDE SEQUENCE</scope>
    <source>
        <strain evidence="2">S-191538</strain>
    </source>
</reference>
<dbReference type="PANTHER" id="PTHR18952:SF208">
    <property type="entry name" value="CARBONIC ANHYDRASE XA-RELATED"/>
    <property type="match status" value="1"/>
</dbReference>
<evidence type="ECO:0000313" key="2">
    <source>
        <dbReference type="EMBL" id="MCL7021506.1"/>
    </source>
</evidence>
<feature type="non-terminal residue" evidence="2">
    <location>
        <position position="1"/>
    </location>
</feature>
<proteinExistence type="predicted"/>
<dbReference type="InterPro" id="IPR036398">
    <property type="entry name" value="CA_dom_sf"/>
</dbReference>
<dbReference type="AlphaFoldDB" id="A0AA41RPX9"/>
<dbReference type="Pfam" id="PF00194">
    <property type="entry name" value="Carb_anhydrase"/>
    <property type="match status" value="1"/>
</dbReference>
<dbReference type="GO" id="GO:0006730">
    <property type="term" value="P:one-carbon metabolic process"/>
    <property type="evidence" value="ECO:0007669"/>
    <property type="project" value="TreeGrafter"/>
</dbReference>
<gene>
    <name evidence="2" type="ORF">MKW94_029649</name>
</gene>
<keyword evidence="3" id="KW-1185">Reference proteome</keyword>
<dbReference type="GO" id="GO:0008270">
    <property type="term" value="F:zinc ion binding"/>
    <property type="evidence" value="ECO:0007669"/>
    <property type="project" value="InterPro"/>
</dbReference>
<evidence type="ECO:0000313" key="3">
    <source>
        <dbReference type="Proteomes" id="UP001177140"/>
    </source>
</evidence>
<dbReference type="Gene3D" id="3.10.200.10">
    <property type="entry name" value="Alpha carbonic anhydrase"/>
    <property type="match status" value="1"/>
</dbReference>
<dbReference type="SUPFAM" id="SSF51069">
    <property type="entry name" value="Carbonic anhydrase"/>
    <property type="match status" value="1"/>
</dbReference>
<sequence length="72" mass="8058">NQEDFSYVAWSPNGPANWGKLRPEWAKCKNGTAQSPIDLAYEKMQYAPDLGDLKMSYTPASATLINRGHDIQ</sequence>
<comment type="caution">
    <text evidence="2">The sequence shown here is derived from an EMBL/GenBank/DDBJ whole genome shotgun (WGS) entry which is preliminary data.</text>
</comment>
<dbReference type="InterPro" id="IPR001148">
    <property type="entry name" value="CA_dom"/>
</dbReference>